<accession>B1YF92</accession>
<reference evidence="1 2" key="1">
    <citation type="journal article" date="2006" name="Extremophiles">
        <title>Characterization of Exiguobacterium isolates from the Siberian permafrost. Description of Exiguobacterium sibiricum sp. nov.</title>
        <authorList>
            <person name="Rodrigues D.F."/>
            <person name="Goris J."/>
            <person name="Vishnivetskaya T."/>
            <person name="Gilichinsky D."/>
            <person name="Thomashow M.F."/>
            <person name="Tiedje J.M."/>
        </authorList>
    </citation>
    <scope>NUCLEOTIDE SEQUENCE [LARGE SCALE GENOMIC DNA]</scope>
    <source>
        <strain evidence="2">DSM 17290 / CIP 109462 / JCM 13490 / 255-15</strain>
    </source>
</reference>
<dbReference type="STRING" id="262543.Exig_1295"/>
<keyword evidence="2" id="KW-1185">Reference proteome</keyword>
<dbReference type="eggNOG" id="ENOG50338YW">
    <property type="taxonomic scope" value="Bacteria"/>
</dbReference>
<reference evidence="2" key="3">
    <citation type="submission" date="2008-04" db="EMBL/GenBank/DDBJ databases">
        <title>Complete sequence of chromosome of Exiguobacterium sibiricum 255-15.</title>
        <authorList>
            <consortium name="US DOE Joint Genome Institute"/>
            <person name="Copeland A."/>
            <person name="Lucas S."/>
            <person name="Lapidus A."/>
            <person name="Glavina del Rio T."/>
            <person name="Dalin E."/>
            <person name="Tice H."/>
            <person name="Bruce D."/>
            <person name="Goodwin L."/>
            <person name="Pitluck S."/>
            <person name="Kiss H."/>
            <person name="Chertkov O."/>
            <person name="Monk C."/>
            <person name="Brettin T."/>
            <person name="Detter J.C."/>
            <person name="Han C."/>
            <person name="Kuske C.R."/>
            <person name="Schmutz J."/>
            <person name="Larimer F."/>
            <person name="Land M."/>
            <person name="Hauser L."/>
            <person name="Kyrpides N."/>
            <person name="Mikhailova N."/>
            <person name="Vishnivetskaya T."/>
            <person name="Rodrigues D.F."/>
            <person name="Gilichinsky D."/>
            <person name="Tiedje J."/>
            <person name="Richardson P."/>
        </authorList>
    </citation>
    <scope>NUCLEOTIDE SEQUENCE [LARGE SCALE GENOMIC DNA]</scope>
    <source>
        <strain evidence="2">DSM 17290 / CIP 109462 / JCM 13490 / 255-15</strain>
    </source>
</reference>
<reference evidence="1 2" key="2">
    <citation type="journal article" date="2008" name="BMC Genomics">
        <title>Architecture of thermal adaptation in an Exiguobacterium sibiricum strain isolated from 3 million year old permafrost: a genome and transcriptome approach.</title>
        <authorList>
            <person name="Rodrigues D.F."/>
            <person name="Ivanova N."/>
            <person name="He Z."/>
            <person name="Huebner M."/>
            <person name="Zhou J."/>
            <person name="Tiedje J.M."/>
        </authorList>
    </citation>
    <scope>NUCLEOTIDE SEQUENCE [LARGE SCALE GENOMIC DNA]</scope>
    <source>
        <strain evidence="2">DSM 17290 / CIP 109462 / JCM 13490 / 255-15</strain>
    </source>
</reference>
<evidence type="ECO:0000313" key="2">
    <source>
        <dbReference type="Proteomes" id="UP000001681"/>
    </source>
</evidence>
<dbReference type="HOGENOM" id="CLU_1159693_0_0_9"/>
<gene>
    <name evidence="1" type="ordered locus">Exig_1295</name>
</gene>
<name>B1YF92_EXIS2</name>
<dbReference type="KEGG" id="esi:Exig_1295"/>
<evidence type="ECO:0000313" key="1">
    <source>
        <dbReference type="EMBL" id="ACB60768.1"/>
    </source>
</evidence>
<dbReference type="Proteomes" id="UP000001681">
    <property type="component" value="Chromosome"/>
</dbReference>
<sequence length="239" mass="28573">MTRKLTRNGRVRYADNIFKAVVARKREFRLLIITFRLSCETTGIAKRVFTADEQIHSGSTRMGHSATTAVHGLVAACEREEEVHELLIHPLNERLLKPVLKQWMNDLPEDVRPYRWFGVFSFEEDNRLEYLQTAIDRGGRQEQLAIETMIRHLLNWLWYAFHHLNEDLYLSETEDDAETLKETRLLIDQLDDSVQKTEFMEEWQEHARTYELWLRFSKEETAGFMEWRERQEKQGENKQ</sequence>
<protein>
    <submittedName>
        <fullName evidence="1">Uncharacterized protein</fullName>
    </submittedName>
</protein>
<dbReference type="EMBL" id="CP001022">
    <property type="protein sequence ID" value="ACB60768.1"/>
    <property type="molecule type" value="Genomic_DNA"/>
</dbReference>
<organism evidence="1 2">
    <name type="scientific">Exiguobacterium sibiricum (strain DSM 17290 / CCUG 55495 / CIP 109462 / JCM 13490 / 255-15)</name>
    <dbReference type="NCBI Taxonomy" id="262543"/>
    <lineage>
        <taxon>Bacteria</taxon>
        <taxon>Bacillati</taxon>
        <taxon>Bacillota</taxon>
        <taxon>Bacilli</taxon>
        <taxon>Bacillales</taxon>
        <taxon>Bacillales Family XII. Incertae Sedis</taxon>
        <taxon>Exiguobacterium</taxon>
    </lineage>
</organism>
<proteinExistence type="predicted"/>
<dbReference type="AlphaFoldDB" id="B1YF92"/>